<keyword evidence="4" id="KW-0456">Lyase</keyword>
<name>A0AAD9WD35_9HELO</name>
<keyword evidence="2" id="KW-0479">Metal-binding</keyword>
<dbReference type="Gene3D" id="3.90.1590.10">
    <property type="entry name" value="glutathione-dependent formaldehyde- activating enzyme (gfa)"/>
    <property type="match status" value="1"/>
</dbReference>
<evidence type="ECO:0000313" key="7">
    <source>
        <dbReference type="Proteomes" id="UP001285354"/>
    </source>
</evidence>
<gene>
    <name evidence="6" type="ORF">QTJ16_005100</name>
</gene>
<evidence type="ECO:0000256" key="1">
    <source>
        <dbReference type="ARBA" id="ARBA00005495"/>
    </source>
</evidence>
<comment type="caution">
    <text evidence="6">The sequence shown here is derived from an EMBL/GenBank/DDBJ whole genome shotgun (WGS) entry which is preliminary data.</text>
</comment>
<evidence type="ECO:0000313" key="6">
    <source>
        <dbReference type="EMBL" id="KAK2625788.1"/>
    </source>
</evidence>
<evidence type="ECO:0000259" key="5">
    <source>
        <dbReference type="PROSITE" id="PS51891"/>
    </source>
</evidence>
<proteinExistence type="inferred from homology"/>
<evidence type="ECO:0000256" key="4">
    <source>
        <dbReference type="ARBA" id="ARBA00023239"/>
    </source>
</evidence>
<sequence length="141" mass="15590">MSVDSGKCHCGQTEWEVKLNEKAHILCHCDTCKKLGGGAYSLNQIVPKENLKVTKGGLKAYKYYGDSGKSVSCFYCPNCTSHVYHHQEVMGNDIVVRTILLENGKNFQPGAEIYGKARLGWEKEVAQTFATLPPPDPTPKL</sequence>
<keyword evidence="7" id="KW-1185">Reference proteome</keyword>
<comment type="similarity">
    <text evidence="1">Belongs to the Gfa family.</text>
</comment>
<dbReference type="InterPro" id="IPR011057">
    <property type="entry name" value="Mss4-like_sf"/>
</dbReference>
<dbReference type="PROSITE" id="PS51891">
    <property type="entry name" value="CENP_V_GFA"/>
    <property type="match status" value="1"/>
</dbReference>
<dbReference type="EMBL" id="JAUBYV010000007">
    <property type="protein sequence ID" value="KAK2625788.1"/>
    <property type="molecule type" value="Genomic_DNA"/>
</dbReference>
<dbReference type="GO" id="GO:0016846">
    <property type="term" value="F:carbon-sulfur lyase activity"/>
    <property type="evidence" value="ECO:0007669"/>
    <property type="project" value="InterPro"/>
</dbReference>
<dbReference type="SUPFAM" id="SSF51316">
    <property type="entry name" value="Mss4-like"/>
    <property type="match status" value="1"/>
</dbReference>
<reference evidence="6" key="1">
    <citation type="submission" date="2023-06" db="EMBL/GenBank/DDBJ databases">
        <title>Draft genome of Marssonina rosae.</title>
        <authorList>
            <person name="Cheng Q."/>
        </authorList>
    </citation>
    <scope>NUCLEOTIDE SEQUENCE</scope>
    <source>
        <strain evidence="6">R4</strain>
    </source>
</reference>
<dbReference type="PANTHER" id="PTHR33337:SF30">
    <property type="entry name" value="DUF636 DOMAIN PROTEIN (AFU_ORTHOLOGUE AFUA_1G03180)"/>
    <property type="match status" value="1"/>
</dbReference>
<organism evidence="6 7">
    <name type="scientific">Diplocarpon rosae</name>
    <dbReference type="NCBI Taxonomy" id="946125"/>
    <lineage>
        <taxon>Eukaryota</taxon>
        <taxon>Fungi</taxon>
        <taxon>Dikarya</taxon>
        <taxon>Ascomycota</taxon>
        <taxon>Pezizomycotina</taxon>
        <taxon>Leotiomycetes</taxon>
        <taxon>Helotiales</taxon>
        <taxon>Drepanopezizaceae</taxon>
        <taxon>Diplocarpon</taxon>
    </lineage>
</organism>
<dbReference type="AlphaFoldDB" id="A0AAD9WD35"/>
<evidence type="ECO:0000256" key="2">
    <source>
        <dbReference type="ARBA" id="ARBA00022723"/>
    </source>
</evidence>
<accession>A0AAD9WD35</accession>
<dbReference type="Pfam" id="PF04828">
    <property type="entry name" value="GFA"/>
    <property type="match status" value="1"/>
</dbReference>
<dbReference type="GO" id="GO:0046872">
    <property type="term" value="F:metal ion binding"/>
    <property type="evidence" value="ECO:0007669"/>
    <property type="project" value="UniProtKB-KW"/>
</dbReference>
<feature type="domain" description="CENP-V/GFA" evidence="5">
    <location>
        <begin position="4"/>
        <end position="115"/>
    </location>
</feature>
<dbReference type="InterPro" id="IPR006913">
    <property type="entry name" value="CENP-V/GFA"/>
</dbReference>
<keyword evidence="3" id="KW-0862">Zinc</keyword>
<evidence type="ECO:0000256" key="3">
    <source>
        <dbReference type="ARBA" id="ARBA00022833"/>
    </source>
</evidence>
<dbReference type="Proteomes" id="UP001285354">
    <property type="component" value="Unassembled WGS sequence"/>
</dbReference>
<protein>
    <recommendedName>
        <fullName evidence="5">CENP-V/GFA domain-containing protein</fullName>
    </recommendedName>
</protein>
<dbReference type="PANTHER" id="PTHR33337">
    <property type="entry name" value="GFA DOMAIN-CONTAINING PROTEIN"/>
    <property type="match status" value="1"/>
</dbReference>